<dbReference type="InterPro" id="IPR011078">
    <property type="entry name" value="PyrdxlP_homeostasis"/>
</dbReference>
<dbReference type="Gene3D" id="3.20.20.10">
    <property type="entry name" value="Alanine racemase"/>
    <property type="match status" value="1"/>
</dbReference>
<comment type="cofactor">
    <cofactor evidence="3">
        <name>pyridoxal 5'-phosphate</name>
        <dbReference type="ChEBI" id="CHEBI:597326"/>
    </cofactor>
</comment>
<dbReference type="SUPFAM" id="SSF51419">
    <property type="entry name" value="PLP-binding barrel"/>
    <property type="match status" value="1"/>
</dbReference>
<evidence type="ECO:0000259" key="5">
    <source>
        <dbReference type="Pfam" id="PF01168"/>
    </source>
</evidence>
<name>A0A9D2C794_9FIRM</name>
<protein>
    <recommendedName>
        <fullName evidence="2">Pyridoxal phosphate homeostasis protein</fullName>
        <shortName evidence="2">PLP homeostasis protein</shortName>
    </recommendedName>
</protein>
<gene>
    <name evidence="6" type="ORF">H9831_11110</name>
</gene>
<evidence type="ECO:0000313" key="6">
    <source>
        <dbReference type="EMBL" id="HIY61208.1"/>
    </source>
</evidence>
<dbReference type="PIRSF" id="PIRSF004848">
    <property type="entry name" value="YBL036c_PLPDEIII"/>
    <property type="match status" value="1"/>
</dbReference>
<comment type="function">
    <text evidence="2">Pyridoxal 5'-phosphate (PLP)-binding protein, which is involved in PLP homeostasis.</text>
</comment>
<dbReference type="HAMAP" id="MF_02087">
    <property type="entry name" value="PLP_homeostasis"/>
    <property type="match status" value="1"/>
</dbReference>
<evidence type="ECO:0000313" key="7">
    <source>
        <dbReference type="Proteomes" id="UP000824007"/>
    </source>
</evidence>
<dbReference type="Pfam" id="PF01168">
    <property type="entry name" value="Ala_racemase_N"/>
    <property type="match status" value="1"/>
</dbReference>
<dbReference type="EMBL" id="DXDD01000137">
    <property type="protein sequence ID" value="HIY61208.1"/>
    <property type="molecule type" value="Genomic_DNA"/>
</dbReference>
<sequence length="230" mass="25778">MIRENLDTVRENIRQACERAGRSPEEVTLIAVSKTKPVEMIREAYEAGVRDFGENKVQELMDKIPQLPSDIRWHMIGHLQRNKVKYLVGKVEMIHSVDSLRLAEEISREAVKQGTEVKILIEVNAAGEESKFGVTPAETEALARAAAALPGIRVCGLMTIAPLTENAEDNRIFFRTLRNLSVDMERKNIDNVHMVCLSMGMTGDYETACEEGSTFVRVGTGIFGERSWQI</sequence>
<proteinExistence type="inferred from homology"/>
<dbReference type="Proteomes" id="UP000824007">
    <property type="component" value="Unassembled WGS sequence"/>
</dbReference>
<dbReference type="InterPro" id="IPR001608">
    <property type="entry name" value="Ala_racemase_N"/>
</dbReference>
<evidence type="ECO:0000256" key="1">
    <source>
        <dbReference type="ARBA" id="ARBA00022898"/>
    </source>
</evidence>
<evidence type="ECO:0000256" key="3">
    <source>
        <dbReference type="PIRSR" id="PIRSR004848-1"/>
    </source>
</evidence>
<dbReference type="AlphaFoldDB" id="A0A9D2C794"/>
<dbReference type="FunFam" id="3.20.20.10:FF:000018">
    <property type="entry name" value="Pyridoxal phosphate homeostasis protein"/>
    <property type="match status" value="1"/>
</dbReference>
<feature type="domain" description="Alanine racemase N-terminal" evidence="5">
    <location>
        <begin position="5"/>
        <end position="226"/>
    </location>
</feature>
<dbReference type="PANTHER" id="PTHR10146:SF14">
    <property type="entry name" value="PYRIDOXAL PHOSPHATE HOMEOSTASIS PROTEIN"/>
    <property type="match status" value="1"/>
</dbReference>
<evidence type="ECO:0000256" key="4">
    <source>
        <dbReference type="RuleBase" id="RU004514"/>
    </source>
</evidence>
<comment type="similarity">
    <text evidence="2 4">Belongs to the pyridoxal phosphate-binding protein YggS/PROSC family.</text>
</comment>
<reference evidence="6" key="2">
    <citation type="submission" date="2021-04" db="EMBL/GenBank/DDBJ databases">
        <authorList>
            <person name="Gilroy R."/>
        </authorList>
    </citation>
    <scope>NUCLEOTIDE SEQUENCE</scope>
    <source>
        <strain evidence="6">ChiSxjej3B15-24422</strain>
    </source>
</reference>
<evidence type="ECO:0000256" key="2">
    <source>
        <dbReference type="HAMAP-Rule" id="MF_02087"/>
    </source>
</evidence>
<dbReference type="GO" id="GO:0030170">
    <property type="term" value="F:pyridoxal phosphate binding"/>
    <property type="evidence" value="ECO:0007669"/>
    <property type="project" value="UniProtKB-UniRule"/>
</dbReference>
<organism evidence="6 7">
    <name type="scientific">Candidatus Eisenbergiella pullistercoris</name>
    <dbReference type="NCBI Taxonomy" id="2838555"/>
    <lineage>
        <taxon>Bacteria</taxon>
        <taxon>Bacillati</taxon>
        <taxon>Bacillota</taxon>
        <taxon>Clostridia</taxon>
        <taxon>Lachnospirales</taxon>
        <taxon>Lachnospiraceae</taxon>
        <taxon>Eisenbergiella</taxon>
    </lineage>
</organism>
<dbReference type="InterPro" id="IPR029066">
    <property type="entry name" value="PLP-binding_barrel"/>
</dbReference>
<dbReference type="CDD" id="cd00635">
    <property type="entry name" value="PLPDE_III_YBL036c_like"/>
    <property type="match status" value="1"/>
</dbReference>
<dbReference type="PANTHER" id="PTHR10146">
    <property type="entry name" value="PROLINE SYNTHETASE CO-TRANSCRIBED BACTERIAL HOMOLOG PROTEIN"/>
    <property type="match status" value="1"/>
</dbReference>
<dbReference type="NCBIfam" id="TIGR00044">
    <property type="entry name" value="YggS family pyridoxal phosphate-dependent enzyme"/>
    <property type="match status" value="1"/>
</dbReference>
<keyword evidence="1 2" id="KW-0663">Pyridoxal phosphate</keyword>
<feature type="modified residue" description="N6-(pyridoxal phosphate)lysine" evidence="2 3">
    <location>
        <position position="34"/>
    </location>
</feature>
<comment type="caution">
    <text evidence="6">The sequence shown here is derived from an EMBL/GenBank/DDBJ whole genome shotgun (WGS) entry which is preliminary data.</text>
</comment>
<reference evidence="6" key="1">
    <citation type="journal article" date="2021" name="PeerJ">
        <title>Extensive microbial diversity within the chicken gut microbiome revealed by metagenomics and culture.</title>
        <authorList>
            <person name="Gilroy R."/>
            <person name="Ravi A."/>
            <person name="Getino M."/>
            <person name="Pursley I."/>
            <person name="Horton D.L."/>
            <person name="Alikhan N.F."/>
            <person name="Baker D."/>
            <person name="Gharbi K."/>
            <person name="Hall N."/>
            <person name="Watson M."/>
            <person name="Adriaenssens E.M."/>
            <person name="Foster-Nyarko E."/>
            <person name="Jarju S."/>
            <person name="Secka A."/>
            <person name="Antonio M."/>
            <person name="Oren A."/>
            <person name="Chaudhuri R.R."/>
            <person name="La Ragione R."/>
            <person name="Hildebrand F."/>
            <person name="Pallen M.J."/>
        </authorList>
    </citation>
    <scope>NUCLEOTIDE SEQUENCE</scope>
    <source>
        <strain evidence="6">ChiSxjej3B15-24422</strain>
    </source>
</reference>
<dbReference type="PROSITE" id="PS01211">
    <property type="entry name" value="UPF0001"/>
    <property type="match status" value="1"/>
</dbReference>
<accession>A0A9D2C794</accession>